<protein>
    <recommendedName>
        <fullName evidence="5">DUF308 domain-containing protein</fullName>
    </recommendedName>
</protein>
<feature type="region of interest" description="Disordered" evidence="1">
    <location>
        <begin position="1"/>
        <end position="21"/>
    </location>
</feature>
<dbReference type="RefSeq" id="WP_249769716.1">
    <property type="nucleotide sequence ID" value="NZ_CP097332.1"/>
</dbReference>
<keyword evidence="4" id="KW-1185">Reference proteome</keyword>
<organism evidence="3 4">
    <name type="scientific">Jatrophihabitans telluris</name>
    <dbReference type="NCBI Taxonomy" id="2038343"/>
    <lineage>
        <taxon>Bacteria</taxon>
        <taxon>Bacillati</taxon>
        <taxon>Actinomycetota</taxon>
        <taxon>Actinomycetes</taxon>
        <taxon>Jatrophihabitantales</taxon>
        <taxon>Jatrophihabitantaceae</taxon>
        <taxon>Jatrophihabitans</taxon>
    </lineage>
</organism>
<keyword evidence="2" id="KW-1133">Transmembrane helix</keyword>
<sequence>MTGPASAHRGRRDNGLDSDQFAPIADVDPRLADHLLDVLGLRDVPAYVEPAPPGRAVVADRLFVASDRTGDARDVIELVATELGIEVAQGPQPFSSLEESRRPDPLAGVDTDAEFAAIISGLEELGRPLFSEAVSPAVHAVSTGEDSTPEAVDHFVPPAPPPIPRPSLPTAMAILVTLLGVALLAFGGMVGLPPDMPLPFGVLLIVTGAVLLVLRLRPEPRDDSDDDGAVL</sequence>
<dbReference type="EMBL" id="CP097332">
    <property type="protein sequence ID" value="UQX87232.1"/>
    <property type="molecule type" value="Genomic_DNA"/>
</dbReference>
<gene>
    <name evidence="3" type="ORF">M6D93_13080</name>
</gene>
<evidence type="ECO:0000256" key="2">
    <source>
        <dbReference type="SAM" id="Phobius"/>
    </source>
</evidence>
<feature type="transmembrane region" description="Helical" evidence="2">
    <location>
        <begin position="196"/>
        <end position="214"/>
    </location>
</feature>
<name>A0ABY4QVS1_9ACTN</name>
<reference evidence="3" key="2">
    <citation type="submission" date="2022-05" db="EMBL/GenBank/DDBJ databases">
        <authorList>
            <person name="Kim J.-S."/>
            <person name="Lee K."/>
            <person name="Suh M."/>
            <person name="Eom M."/>
            <person name="Kim J.-S."/>
            <person name="Kim D.-S."/>
            <person name="Ko S.-H."/>
            <person name="Shin Y."/>
            <person name="Lee J.-S."/>
        </authorList>
    </citation>
    <scope>NUCLEOTIDE SEQUENCE</scope>
    <source>
        <strain evidence="3">N237</strain>
    </source>
</reference>
<keyword evidence="2" id="KW-0472">Membrane</keyword>
<evidence type="ECO:0000313" key="3">
    <source>
        <dbReference type="EMBL" id="UQX87232.1"/>
    </source>
</evidence>
<reference evidence="3" key="1">
    <citation type="journal article" date="2018" name="Int. J. Syst. Evol. Microbiol.">
        <title>Jatrophihabitans telluris sp. nov., isolated from sediment soil of lava forest wetlands and the emended description of the genus Jatrophihabitans.</title>
        <authorList>
            <person name="Lee K.C."/>
            <person name="Suh M.K."/>
            <person name="Eom M.K."/>
            <person name="Kim K.K."/>
            <person name="Kim J.S."/>
            <person name="Kim D.S."/>
            <person name="Ko S.H."/>
            <person name="Shin Y.K."/>
            <person name="Lee J.S."/>
        </authorList>
    </citation>
    <scope>NUCLEOTIDE SEQUENCE</scope>
    <source>
        <strain evidence="3">N237</strain>
    </source>
</reference>
<feature type="transmembrane region" description="Helical" evidence="2">
    <location>
        <begin position="171"/>
        <end position="190"/>
    </location>
</feature>
<dbReference type="Proteomes" id="UP001056336">
    <property type="component" value="Chromosome"/>
</dbReference>
<evidence type="ECO:0008006" key="5">
    <source>
        <dbReference type="Google" id="ProtNLM"/>
    </source>
</evidence>
<proteinExistence type="predicted"/>
<evidence type="ECO:0000256" key="1">
    <source>
        <dbReference type="SAM" id="MobiDB-lite"/>
    </source>
</evidence>
<keyword evidence="2" id="KW-0812">Transmembrane</keyword>
<evidence type="ECO:0000313" key="4">
    <source>
        <dbReference type="Proteomes" id="UP001056336"/>
    </source>
</evidence>
<accession>A0ABY4QVS1</accession>